<dbReference type="RefSeq" id="WP_344311425.1">
    <property type="nucleotide sequence ID" value="NZ_BAAANY010000011.1"/>
</dbReference>
<dbReference type="InterPro" id="IPR024516">
    <property type="entry name" value="Mce_C"/>
</dbReference>
<dbReference type="Proteomes" id="UP001500618">
    <property type="component" value="Unassembled WGS sequence"/>
</dbReference>
<evidence type="ECO:0000313" key="4">
    <source>
        <dbReference type="Proteomes" id="UP001500618"/>
    </source>
</evidence>
<dbReference type="InterPro" id="IPR052336">
    <property type="entry name" value="MlaD_Phospholipid_Transporter"/>
</dbReference>
<evidence type="ECO:0000259" key="2">
    <source>
        <dbReference type="Pfam" id="PF11887"/>
    </source>
</evidence>
<proteinExistence type="predicted"/>
<evidence type="ECO:0000313" key="3">
    <source>
        <dbReference type="EMBL" id="GAA1683822.1"/>
    </source>
</evidence>
<dbReference type="EMBL" id="BAAANY010000011">
    <property type="protein sequence ID" value="GAA1683822.1"/>
    <property type="molecule type" value="Genomic_DNA"/>
</dbReference>
<dbReference type="Pfam" id="PF11887">
    <property type="entry name" value="Mce4_CUP1"/>
    <property type="match status" value="1"/>
</dbReference>
<comment type="caution">
    <text evidence="3">The sequence shown here is derived from an EMBL/GenBank/DDBJ whole genome shotgun (WGS) entry which is preliminary data.</text>
</comment>
<gene>
    <name evidence="3" type="ORF">GCM10009765_36440</name>
</gene>
<organism evidence="3 4">
    <name type="scientific">Fodinicola feengrottensis</name>
    <dbReference type="NCBI Taxonomy" id="435914"/>
    <lineage>
        <taxon>Bacteria</taxon>
        <taxon>Bacillati</taxon>
        <taxon>Actinomycetota</taxon>
        <taxon>Actinomycetes</taxon>
        <taxon>Mycobacteriales</taxon>
        <taxon>Fodinicola</taxon>
    </lineage>
</organism>
<sequence length="419" mass="44792">MRRGWSKTGRRLVGVAFLLVFVLLASLSVAVYQKAFSSALSVTLLAGTAGNQMHRDADVKVRGVVVGQVRQISSDGSQARLRLAIDPQYVPMLPANVTAQLLPTSLFGDRYVALLIPATPSPEKLSDGATIDLDRSAAAIQLDKVLGDMLPLLTAVQPEKLAETLTAISQALQGRGPQLGRTLVQLDDYLTKFNPQLPDLTNDIHELVTVADAYASAAPDIVDALNDFSVTTQTILDQRTNLETLYQSVTSTSADLETFLSRNKNTIIRLSANSRVALQILAKYSPEYPCVLAEMAAFVPVMDKVLGKGTNQPGLHVKIDSVPSRGRYLPGKDTPTYSGGGQPHCYPTDRPFTATGVGSPQTPTVSTTNGGLGLPNSATENQFVNELVAPQVGQSPSQLPDWSSVLVGPIYRGAEVTLQ</sequence>
<reference evidence="4" key="1">
    <citation type="journal article" date="2019" name="Int. J. Syst. Evol. Microbiol.">
        <title>The Global Catalogue of Microorganisms (GCM) 10K type strain sequencing project: providing services to taxonomists for standard genome sequencing and annotation.</title>
        <authorList>
            <consortium name="The Broad Institute Genomics Platform"/>
            <consortium name="The Broad Institute Genome Sequencing Center for Infectious Disease"/>
            <person name="Wu L."/>
            <person name="Ma J."/>
        </authorList>
    </citation>
    <scope>NUCLEOTIDE SEQUENCE [LARGE SCALE GENOMIC DNA]</scope>
    <source>
        <strain evidence="4">JCM 14718</strain>
    </source>
</reference>
<name>A0ABP4T9J5_9ACTN</name>
<feature type="domain" description="Mce/MlaD" evidence="1">
    <location>
        <begin position="41"/>
        <end position="114"/>
    </location>
</feature>
<feature type="domain" description="Mammalian cell entry C-terminal" evidence="2">
    <location>
        <begin position="121"/>
        <end position="343"/>
    </location>
</feature>
<dbReference type="Pfam" id="PF02470">
    <property type="entry name" value="MlaD"/>
    <property type="match status" value="1"/>
</dbReference>
<keyword evidence="4" id="KW-1185">Reference proteome</keyword>
<protein>
    <submittedName>
        <fullName evidence="3">MCE family protein</fullName>
    </submittedName>
</protein>
<dbReference type="PANTHER" id="PTHR33371:SF19">
    <property type="entry name" value="MCE-FAMILY PROTEIN MCE4A"/>
    <property type="match status" value="1"/>
</dbReference>
<evidence type="ECO:0000259" key="1">
    <source>
        <dbReference type="Pfam" id="PF02470"/>
    </source>
</evidence>
<dbReference type="InterPro" id="IPR005693">
    <property type="entry name" value="Mce"/>
</dbReference>
<dbReference type="NCBIfam" id="TIGR00996">
    <property type="entry name" value="Mtu_fam_mce"/>
    <property type="match status" value="1"/>
</dbReference>
<dbReference type="PANTHER" id="PTHR33371">
    <property type="entry name" value="INTERMEMBRANE PHOSPHOLIPID TRANSPORT SYSTEM BINDING PROTEIN MLAD-RELATED"/>
    <property type="match status" value="1"/>
</dbReference>
<accession>A0ABP4T9J5</accession>
<dbReference type="InterPro" id="IPR003399">
    <property type="entry name" value="Mce/MlaD"/>
</dbReference>